<keyword evidence="2" id="KW-0479">Metal-binding</keyword>
<protein>
    <submittedName>
        <fullName evidence="2">Putative zinc-finger</fullName>
    </submittedName>
</protein>
<dbReference type="AlphaFoldDB" id="A0A1I0JUA0"/>
<proteinExistence type="predicted"/>
<sequence length="157" mass="16729">MSCTVEDELTAFIDGELAPARHAEVGAHLETCAPCRSTEALLRGTVAKVARLPGFTPSPATRRQVLAKVEALPAPLPERLRALLRPWVWAPALGLAAAAGVVLVLSPRGPAGLEEADPGALELASNLELVEDYDVVGLDSFEDLEVVTHLHELEVRE</sequence>
<keyword evidence="2" id="KW-0863">Zinc-finger</keyword>
<dbReference type="RefSeq" id="WP_093521731.1">
    <property type="nucleotide sequence ID" value="NZ_FOIJ01000008.1"/>
</dbReference>
<organism evidence="2 3">
    <name type="scientific">Stigmatella erecta</name>
    <dbReference type="NCBI Taxonomy" id="83460"/>
    <lineage>
        <taxon>Bacteria</taxon>
        <taxon>Pseudomonadati</taxon>
        <taxon>Myxococcota</taxon>
        <taxon>Myxococcia</taxon>
        <taxon>Myxococcales</taxon>
        <taxon>Cystobacterineae</taxon>
        <taxon>Archangiaceae</taxon>
        <taxon>Stigmatella</taxon>
    </lineage>
</organism>
<dbReference type="Proteomes" id="UP000199181">
    <property type="component" value="Unassembled WGS sequence"/>
</dbReference>
<evidence type="ECO:0000259" key="1">
    <source>
        <dbReference type="Pfam" id="PF13490"/>
    </source>
</evidence>
<name>A0A1I0JUA0_9BACT</name>
<dbReference type="Gene3D" id="1.10.10.1320">
    <property type="entry name" value="Anti-sigma factor, zinc-finger domain"/>
    <property type="match status" value="1"/>
</dbReference>
<evidence type="ECO:0000313" key="3">
    <source>
        <dbReference type="Proteomes" id="UP000199181"/>
    </source>
</evidence>
<feature type="domain" description="Putative zinc-finger" evidence="1">
    <location>
        <begin position="5"/>
        <end position="36"/>
    </location>
</feature>
<dbReference type="InterPro" id="IPR041916">
    <property type="entry name" value="Anti_sigma_zinc_sf"/>
</dbReference>
<accession>A0A1I0JUA0</accession>
<gene>
    <name evidence="2" type="ORF">SAMN05443639_108130</name>
</gene>
<dbReference type="InterPro" id="IPR027383">
    <property type="entry name" value="Znf_put"/>
</dbReference>
<reference evidence="3" key="1">
    <citation type="submission" date="2016-10" db="EMBL/GenBank/DDBJ databases">
        <authorList>
            <person name="Varghese N."/>
            <person name="Submissions S."/>
        </authorList>
    </citation>
    <scope>NUCLEOTIDE SEQUENCE [LARGE SCALE GENOMIC DNA]</scope>
    <source>
        <strain evidence="3">DSM 16858</strain>
    </source>
</reference>
<dbReference type="EMBL" id="FOIJ01000008">
    <property type="protein sequence ID" value="SEU14421.1"/>
    <property type="molecule type" value="Genomic_DNA"/>
</dbReference>
<keyword evidence="3" id="KW-1185">Reference proteome</keyword>
<dbReference type="Pfam" id="PF13490">
    <property type="entry name" value="zf-HC2"/>
    <property type="match status" value="1"/>
</dbReference>
<dbReference type="GO" id="GO:0008270">
    <property type="term" value="F:zinc ion binding"/>
    <property type="evidence" value="ECO:0007669"/>
    <property type="project" value="UniProtKB-KW"/>
</dbReference>
<keyword evidence="2" id="KW-0862">Zinc</keyword>
<evidence type="ECO:0000313" key="2">
    <source>
        <dbReference type="EMBL" id="SEU14421.1"/>
    </source>
</evidence>